<dbReference type="EnsemblBacteria" id="AAM05748">
    <property type="protein sequence ID" value="AAM05748"/>
    <property type="gene ID" value="MA_2360"/>
</dbReference>
<accession>Q8TND0</accession>
<organism evidence="1 2">
    <name type="scientific">Methanosarcina acetivorans (strain ATCC 35395 / DSM 2834 / JCM 12185 / C2A)</name>
    <dbReference type="NCBI Taxonomy" id="188937"/>
    <lineage>
        <taxon>Archaea</taxon>
        <taxon>Methanobacteriati</taxon>
        <taxon>Methanobacteriota</taxon>
        <taxon>Stenosarchaea group</taxon>
        <taxon>Methanomicrobia</taxon>
        <taxon>Methanosarcinales</taxon>
        <taxon>Methanosarcinaceae</taxon>
        <taxon>Methanosarcina</taxon>
    </lineage>
</organism>
<evidence type="ECO:0000313" key="2">
    <source>
        <dbReference type="Proteomes" id="UP000002487"/>
    </source>
</evidence>
<dbReference type="STRING" id="188937.MA_2360"/>
<dbReference type="EMBL" id="AE010299">
    <property type="protein sequence ID" value="AAM05748.1"/>
    <property type="molecule type" value="Genomic_DNA"/>
</dbReference>
<dbReference type="HOGENOM" id="CLU_920129_0_0_2"/>
<reference evidence="1 2" key="1">
    <citation type="journal article" date="2002" name="Genome Res.">
        <title>The genome of Methanosarcina acetivorans reveals extensive metabolic and physiological diversity.</title>
        <authorList>
            <person name="Galagan J.E."/>
            <person name="Nusbaum C."/>
            <person name="Roy A."/>
            <person name="Endrizzi M.G."/>
            <person name="Macdonald P."/>
            <person name="FitzHugh W."/>
            <person name="Calvo S."/>
            <person name="Engels R."/>
            <person name="Smirnov S."/>
            <person name="Atnoor D."/>
            <person name="Brown A."/>
            <person name="Allen N."/>
            <person name="Naylor J."/>
            <person name="Stange-Thomann N."/>
            <person name="DeArellano K."/>
            <person name="Johnson R."/>
            <person name="Linton L."/>
            <person name="McEwan P."/>
            <person name="McKernan K."/>
            <person name="Talamas J."/>
            <person name="Tirrell A."/>
            <person name="Ye W."/>
            <person name="Zimmer A."/>
            <person name="Barber R.D."/>
            <person name="Cann I."/>
            <person name="Graham D.E."/>
            <person name="Grahame D.A."/>
            <person name="Guss A."/>
            <person name="Hedderich R."/>
            <person name="Ingram-Smith C."/>
            <person name="Kuettner C.H."/>
            <person name="Krzycki J.A."/>
            <person name="Leigh J.A."/>
            <person name="Li W."/>
            <person name="Liu J."/>
            <person name="Mukhopadhyay B."/>
            <person name="Reeve J.N."/>
            <person name="Smith K."/>
            <person name="Springer T.A."/>
            <person name="Umayam L.A."/>
            <person name="White O."/>
            <person name="White R.H."/>
            <person name="de Macario E.C."/>
            <person name="Ferry J.G."/>
            <person name="Jarrell K.F."/>
            <person name="Jing H."/>
            <person name="Macario A.J.L."/>
            <person name="Paulsen I."/>
            <person name="Pritchett M."/>
            <person name="Sowers K.R."/>
            <person name="Swanson R.V."/>
            <person name="Zinder S.H."/>
            <person name="Lander E."/>
            <person name="Metcalf W.W."/>
            <person name="Birren B."/>
        </authorList>
    </citation>
    <scope>NUCLEOTIDE SEQUENCE [LARGE SCALE GENOMIC DNA]</scope>
    <source>
        <strain evidence="2">ATCC 35395 / DSM 2834 / JCM 12185 / C2A</strain>
    </source>
</reference>
<protein>
    <submittedName>
        <fullName evidence="1">Uncharacterized protein</fullName>
    </submittedName>
</protein>
<dbReference type="InParanoid" id="Q8TND0"/>
<evidence type="ECO:0000313" key="1">
    <source>
        <dbReference type="EMBL" id="AAM05748.1"/>
    </source>
</evidence>
<sequence length="311" mass="35932">MEAGAGRMTFSEIHSKLTTVDSEDLLTSDIFGCCSFLNYNDLLEHVLRESVHFNSKDNLCIPKTVISEEYLFWPRFRTGRSQTEPDVLIMLRHPGNQCTLVLIEAKFNSDKSSEADYTSEDVTDQLARELMIIENQGVCGQSLSLEGFEIASKALIYVTAHDVIPEKALEASSFEFFEKTRCLENASYEDASELPLYWLPWWKIEQLISRNNFFSAEETAKDRIIKHVQEVLRVKKLCRFYGLNPLNFNSIAYSYSSTVKARFESDRYAKSYTFDTMFPKIPFRYQISGKERSYNFGLVIPKICSNYQLEE</sequence>
<name>Q8TND0_METAC</name>
<keyword evidence="2" id="KW-1185">Reference proteome</keyword>
<dbReference type="Proteomes" id="UP000002487">
    <property type="component" value="Chromosome"/>
</dbReference>
<gene>
    <name evidence="1" type="ordered locus">MA_2360</name>
</gene>
<dbReference type="KEGG" id="mac:MA_2360"/>
<dbReference type="AlphaFoldDB" id="Q8TND0"/>
<proteinExistence type="predicted"/>